<proteinExistence type="predicted"/>
<gene>
    <name evidence="1" type="ORF">D2E23_0637</name>
</gene>
<organism evidence="1 2">
    <name type="scientific">Bifidobacterium callimiconis</name>
    <dbReference type="NCBI Taxonomy" id="2306973"/>
    <lineage>
        <taxon>Bacteria</taxon>
        <taxon>Bacillati</taxon>
        <taxon>Actinomycetota</taxon>
        <taxon>Actinomycetes</taxon>
        <taxon>Bifidobacteriales</taxon>
        <taxon>Bifidobacteriaceae</taxon>
        <taxon>Bifidobacterium</taxon>
    </lineage>
</organism>
<dbReference type="OrthoDB" id="4124583at2"/>
<comment type="caution">
    <text evidence="1">The sequence shown here is derived from an EMBL/GenBank/DDBJ whole genome shotgun (WGS) entry which is preliminary data.</text>
</comment>
<dbReference type="EMBL" id="QXGJ01000002">
    <property type="protein sequence ID" value="RSX52030.1"/>
    <property type="molecule type" value="Genomic_DNA"/>
</dbReference>
<sequence length="407" mass="44497">MTASHADLLYALFDELHWVKGELESNQAEFWYPSRDKEADGVSAALIVPKNKDAADYTNVIDGVLNRLSAMYGAKYDQVSAYIKEAVFGAYDPIILREDTGTTSGLISWASGSHLIASAEGLLGAAARAAVSTQKRFGTTNHKVKDSVLRDSFMGQTQIGSFIVTAYVPSNHAFEVSDSQKSSTKQKVITGRAVTDTLTRALKAFDGGISEIIRNNDSDSDSAYGIFDETVQEGVSYELLDAISQMSDTNESSVSVSFASSSNSAPSKVYELVVSPVMQPIVKKAKDYLERTESPISMRVVGEIVRLDNSLDKGQHEIRIRTFGKDIPSTVTVFLNADQYEKAIEAHKTQHVFSVTGSLQRMQRGAEISDPWEVNIEDTVLSQDMSNDLKLTGKDKQKIAKGQSSLF</sequence>
<name>A0A430FGU3_9BIFI</name>
<dbReference type="RefSeq" id="WP_126029555.1">
    <property type="nucleotide sequence ID" value="NZ_QXGJ01000002.1"/>
</dbReference>
<accession>A0A430FGU3</accession>
<protein>
    <submittedName>
        <fullName evidence="1">Uncharacterized protein</fullName>
    </submittedName>
</protein>
<evidence type="ECO:0000313" key="1">
    <source>
        <dbReference type="EMBL" id="RSX52030.1"/>
    </source>
</evidence>
<evidence type="ECO:0000313" key="2">
    <source>
        <dbReference type="Proteomes" id="UP000288607"/>
    </source>
</evidence>
<keyword evidence="2" id="KW-1185">Reference proteome</keyword>
<dbReference type="AlphaFoldDB" id="A0A430FGU3"/>
<dbReference type="Proteomes" id="UP000288607">
    <property type="component" value="Unassembled WGS sequence"/>
</dbReference>
<reference evidence="1 2" key="1">
    <citation type="submission" date="2018-09" db="EMBL/GenBank/DDBJ databases">
        <title>Characterization of the phylogenetic diversity of five novel species belonging to the genus Bifidobacterium.</title>
        <authorList>
            <person name="Lugli G.A."/>
            <person name="Duranti S."/>
            <person name="Milani C."/>
        </authorList>
    </citation>
    <scope>NUCLEOTIDE SEQUENCE [LARGE SCALE GENOMIC DNA]</scope>
    <source>
        <strain evidence="1 2">2028B</strain>
    </source>
</reference>